<organism evidence="2 3">
    <name type="scientific">Gordonia neofelifaecis NRRL B-59395</name>
    <dbReference type="NCBI Taxonomy" id="644548"/>
    <lineage>
        <taxon>Bacteria</taxon>
        <taxon>Bacillati</taxon>
        <taxon>Actinomycetota</taxon>
        <taxon>Actinomycetes</taxon>
        <taxon>Mycobacteriales</taxon>
        <taxon>Gordoniaceae</taxon>
        <taxon>Gordonia</taxon>
    </lineage>
</organism>
<accession>F1YK97</accession>
<sequence length="192" mass="20507">MTEPALRDVVAQDIADTPVREPVAFPGAAIAGGVLGVALLVLSGLLVRDVLVVTGLVGGDTWTHHLVVELSAQTWSGWMWSIPILCALVGLGLLWLAIKPRRRTHLSVDGYQVAWTRPVDVARSASAAALKVPNVRRAVTSVGRKRIRVTVTAAGPVDRERIARAAADAVARVCAGRPVVVKVRDPRRENRG</sequence>
<evidence type="ECO:0000313" key="2">
    <source>
        <dbReference type="EMBL" id="EGD54943.1"/>
    </source>
</evidence>
<comment type="caution">
    <text evidence="2">The sequence shown here is derived from an EMBL/GenBank/DDBJ whole genome shotgun (WGS) entry which is preliminary data.</text>
</comment>
<dbReference type="STRING" id="644548.SCNU_12070"/>
<dbReference type="AlphaFoldDB" id="F1YK97"/>
<dbReference type="Proteomes" id="UP000035065">
    <property type="component" value="Unassembled WGS sequence"/>
</dbReference>
<reference evidence="2 3" key="1">
    <citation type="journal article" date="2011" name="J. Bacteriol.">
        <title>Draft Genome Sequence of Gordonia neofelifaecis NRRL B-59395, a Cholesterol-Degrading Actinomycete.</title>
        <authorList>
            <person name="Ge F."/>
            <person name="Li W."/>
            <person name="Chen G."/>
            <person name="Liu Y."/>
            <person name="Zhang G."/>
            <person name="Yong B."/>
            <person name="Wang Q."/>
            <person name="Wang N."/>
            <person name="Huang Z."/>
            <person name="Li W."/>
            <person name="Wang J."/>
            <person name="Wu C."/>
            <person name="Xie Q."/>
            <person name="Liu G."/>
        </authorList>
    </citation>
    <scope>NUCLEOTIDE SEQUENCE [LARGE SCALE GENOMIC DNA]</scope>
    <source>
        <strain evidence="2 3">NRRL B-59395</strain>
    </source>
</reference>
<gene>
    <name evidence="2" type="ORF">SCNU_12070</name>
</gene>
<dbReference type="OrthoDB" id="5197468at2"/>
<evidence type="ECO:0000256" key="1">
    <source>
        <dbReference type="SAM" id="Phobius"/>
    </source>
</evidence>
<feature type="transmembrane region" description="Helical" evidence="1">
    <location>
        <begin position="23"/>
        <end position="47"/>
    </location>
</feature>
<dbReference type="EMBL" id="AEUD01000009">
    <property type="protein sequence ID" value="EGD54943.1"/>
    <property type="molecule type" value="Genomic_DNA"/>
</dbReference>
<evidence type="ECO:0000313" key="3">
    <source>
        <dbReference type="Proteomes" id="UP000035065"/>
    </source>
</evidence>
<keyword evidence="3" id="KW-1185">Reference proteome</keyword>
<dbReference type="eggNOG" id="COG1302">
    <property type="taxonomic scope" value="Bacteria"/>
</dbReference>
<keyword evidence="1" id="KW-0472">Membrane</keyword>
<proteinExistence type="predicted"/>
<keyword evidence="1" id="KW-1133">Transmembrane helix</keyword>
<name>F1YK97_9ACTN</name>
<feature type="transmembrane region" description="Helical" evidence="1">
    <location>
        <begin position="78"/>
        <end position="98"/>
    </location>
</feature>
<protein>
    <submittedName>
        <fullName evidence="2">Uncharacterized protein</fullName>
    </submittedName>
</protein>
<dbReference type="RefSeq" id="WP_009679632.1">
    <property type="nucleotide sequence ID" value="NZ_AEUD01000009.1"/>
</dbReference>
<keyword evidence="1" id="KW-0812">Transmembrane</keyword>